<reference evidence="2 3" key="1">
    <citation type="submission" date="2019-03" db="EMBL/GenBank/DDBJ databases">
        <title>Genomic Encyclopedia of Type Strains, Phase IV (KMG-IV): sequencing the most valuable type-strain genomes for metagenomic binning, comparative biology and taxonomic classification.</title>
        <authorList>
            <person name="Goeker M."/>
        </authorList>
    </citation>
    <scope>NUCLEOTIDE SEQUENCE [LARGE SCALE GENOMIC DNA]</scope>
    <source>
        <strain evidence="2 3">DSM 24176</strain>
    </source>
</reference>
<keyword evidence="3" id="KW-1185">Reference proteome</keyword>
<dbReference type="PANTHER" id="PTHR40055:SF1">
    <property type="entry name" value="TRANSCRIPTIONAL REGULATOR YGIV-RELATED"/>
    <property type="match status" value="1"/>
</dbReference>
<dbReference type="SMART" id="SM00871">
    <property type="entry name" value="AraC_E_bind"/>
    <property type="match status" value="1"/>
</dbReference>
<dbReference type="InterPro" id="IPR010499">
    <property type="entry name" value="AraC_E-bd"/>
</dbReference>
<accession>A0A4R1MMS8</accession>
<evidence type="ECO:0000313" key="2">
    <source>
        <dbReference type="EMBL" id="TCK92594.1"/>
    </source>
</evidence>
<dbReference type="AlphaFoldDB" id="A0A4R1MMS8"/>
<dbReference type="SUPFAM" id="SSF55136">
    <property type="entry name" value="Probable bacterial effector-binding domain"/>
    <property type="match status" value="1"/>
</dbReference>
<organism evidence="2 3">
    <name type="scientific">Natranaerovirga hydrolytica</name>
    <dbReference type="NCBI Taxonomy" id="680378"/>
    <lineage>
        <taxon>Bacteria</taxon>
        <taxon>Bacillati</taxon>
        <taxon>Bacillota</taxon>
        <taxon>Clostridia</taxon>
        <taxon>Lachnospirales</taxon>
        <taxon>Natranaerovirgaceae</taxon>
        <taxon>Natranaerovirga</taxon>
    </lineage>
</organism>
<dbReference type="PANTHER" id="PTHR40055">
    <property type="entry name" value="TRANSCRIPTIONAL REGULATOR YGIV-RELATED"/>
    <property type="match status" value="1"/>
</dbReference>
<evidence type="ECO:0000313" key="3">
    <source>
        <dbReference type="Proteomes" id="UP000294545"/>
    </source>
</evidence>
<name>A0A4R1MMS8_9FIRM</name>
<dbReference type="Proteomes" id="UP000294545">
    <property type="component" value="Unassembled WGS sequence"/>
</dbReference>
<dbReference type="RefSeq" id="WP_132282461.1">
    <property type="nucleotide sequence ID" value="NZ_SMGQ01000013.1"/>
</dbReference>
<dbReference type="Pfam" id="PF06445">
    <property type="entry name" value="GyrI-like"/>
    <property type="match status" value="1"/>
</dbReference>
<dbReference type="InterPro" id="IPR050908">
    <property type="entry name" value="SmbC-like"/>
</dbReference>
<evidence type="ECO:0000259" key="1">
    <source>
        <dbReference type="SMART" id="SM00871"/>
    </source>
</evidence>
<dbReference type="InterPro" id="IPR011256">
    <property type="entry name" value="Reg_factor_effector_dom_sf"/>
</dbReference>
<dbReference type="EMBL" id="SMGQ01000013">
    <property type="protein sequence ID" value="TCK92594.1"/>
    <property type="molecule type" value="Genomic_DNA"/>
</dbReference>
<dbReference type="Gene3D" id="3.20.80.10">
    <property type="entry name" value="Regulatory factor, effector binding domain"/>
    <property type="match status" value="1"/>
</dbReference>
<protein>
    <submittedName>
        <fullName evidence="2">DNA gyrase inhibitor GyrI</fullName>
    </submittedName>
</protein>
<comment type="caution">
    <text evidence="2">The sequence shown here is derived from an EMBL/GenBank/DDBJ whole genome shotgun (WGS) entry which is preliminary data.</text>
</comment>
<proteinExistence type="predicted"/>
<gene>
    <name evidence="2" type="ORF">EDC19_1743</name>
</gene>
<feature type="domain" description="AraC effector-binding" evidence="1">
    <location>
        <begin position="1"/>
        <end position="151"/>
    </location>
</feature>
<dbReference type="InterPro" id="IPR029442">
    <property type="entry name" value="GyrI-like"/>
</dbReference>
<dbReference type="OrthoDB" id="5337216at2"/>
<sequence length="151" mass="17414">MKMNIETLPGYDIIYMRQIGPYGIGNAQIMEKLKSWAKSKHLLGENAILLGIAQDNPETTKPEDCRYDTCLVVSEDYSISDDGISRGKLNQGKHAVFELDHTAQAVEKAWREIFQELFRQGYEIDYTNPIIERYQTKMLNSHRCEICVPIR</sequence>